<feature type="transmembrane region" description="Helical" evidence="1">
    <location>
        <begin position="142"/>
        <end position="163"/>
    </location>
</feature>
<keyword evidence="1" id="KW-0472">Membrane</keyword>
<feature type="transmembrane region" description="Helical" evidence="1">
    <location>
        <begin position="209"/>
        <end position="228"/>
    </location>
</feature>
<evidence type="ECO:0000256" key="1">
    <source>
        <dbReference type="SAM" id="Phobius"/>
    </source>
</evidence>
<feature type="transmembrane region" description="Helical" evidence="1">
    <location>
        <begin position="371"/>
        <end position="390"/>
    </location>
</feature>
<evidence type="ECO:0000313" key="3">
    <source>
        <dbReference type="Proteomes" id="UP000886889"/>
    </source>
</evidence>
<proteinExistence type="predicted"/>
<feature type="transmembrane region" description="Helical" evidence="1">
    <location>
        <begin position="175"/>
        <end position="197"/>
    </location>
</feature>
<feature type="transmembrane region" description="Helical" evidence="1">
    <location>
        <begin position="110"/>
        <end position="130"/>
    </location>
</feature>
<comment type="caution">
    <text evidence="2">The sequence shown here is derived from an EMBL/GenBank/DDBJ whole genome shotgun (WGS) entry which is preliminary data.</text>
</comment>
<keyword evidence="1" id="KW-0812">Transmembrane</keyword>
<accession>A0A9D1NZR6</accession>
<feature type="transmembrane region" description="Helical" evidence="1">
    <location>
        <begin position="248"/>
        <end position="269"/>
    </location>
</feature>
<organism evidence="2 3">
    <name type="scientific">Candidatus Merdiplasma excrementigallinarum</name>
    <dbReference type="NCBI Taxonomy" id="2840864"/>
    <lineage>
        <taxon>Bacteria</taxon>
        <taxon>Bacillati</taxon>
        <taxon>Bacillota</taxon>
        <taxon>Clostridia</taxon>
        <taxon>Lachnospirales</taxon>
        <taxon>Lachnospiraceae</taxon>
        <taxon>Lachnospiraceae incertae sedis</taxon>
        <taxon>Candidatus Merdiplasma</taxon>
    </lineage>
</organism>
<keyword evidence="1" id="KW-1133">Transmembrane helix</keyword>
<dbReference type="InterPro" id="IPR014194">
    <property type="entry name" value="Spore_III_AE"/>
</dbReference>
<reference evidence="2" key="2">
    <citation type="journal article" date="2021" name="PeerJ">
        <title>Extensive microbial diversity within the chicken gut microbiome revealed by metagenomics and culture.</title>
        <authorList>
            <person name="Gilroy R."/>
            <person name="Ravi A."/>
            <person name="Getino M."/>
            <person name="Pursley I."/>
            <person name="Horton D.L."/>
            <person name="Alikhan N.F."/>
            <person name="Baker D."/>
            <person name="Gharbi K."/>
            <person name="Hall N."/>
            <person name="Watson M."/>
            <person name="Adriaenssens E.M."/>
            <person name="Foster-Nyarko E."/>
            <person name="Jarju S."/>
            <person name="Secka A."/>
            <person name="Antonio M."/>
            <person name="Oren A."/>
            <person name="Chaudhuri R.R."/>
            <person name="La Ragione R."/>
            <person name="Hildebrand F."/>
            <person name="Pallen M.J."/>
        </authorList>
    </citation>
    <scope>NUCLEOTIDE SEQUENCE</scope>
    <source>
        <strain evidence="2">ChiBcec6-7307</strain>
    </source>
</reference>
<evidence type="ECO:0000313" key="2">
    <source>
        <dbReference type="EMBL" id="HIV22928.1"/>
    </source>
</evidence>
<sequence length="392" mass="41873">MGKIILLLLLLFFGPGRLVCPGSTVSGTELTDPYVISGSEKEDWGEMLTGEVDMSKAQESLDELLGEEAFSFSGAVADLMTGKIPWSLDTVKDILARALLGEIRSYRETAVYLLVLIVLSAVFTNFVSVFDKGQIADISYYMLYLLMTTLLMKVFVSLCQVASGAVSSVLEFMKALLPACLLTVFFSSGSITAMGFSQLTLFAVTGVQWLMENLLLPAVQIYMILLFLNQMMKEDYLSKFADLIRTGILWSLKTGMALLLGMQAVQAMVAPAADQLKTSAVNKAISAIPGIGGAYETVAETVLGSAILLKNAVGIAGVGALFFLGLIPVAKLACGVLLYRLLGAAAQPVTDRRVAECIGSVALGGELLLKIVIYAGILFIVSLALITMLIRG</sequence>
<name>A0A9D1NZR6_9FIRM</name>
<dbReference type="EMBL" id="DVOS01000033">
    <property type="protein sequence ID" value="HIV22928.1"/>
    <property type="molecule type" value="Genomic_DNA"/>
</dbReference>
<feature type="transmembrane region" description="Helical" evidence="1">
    <location>
        <begin position="313"/>
        <end position="339"/>
    </location>
</feature>
<dbReference type="Pfam" id="PF09546">
    <property type="entry name" value="Spore_III_AE"/>
    <property type="match status" value="1"/>
</dbReference>
<dbReference type="Proteomes" id="UP000886889">
    <property type="component" value="Unassembled WGS sequence"/>
</dbReference>
<protein>
    <submittedName>
        <fullName evidence="2">Stage III sporulation protein AE</fullName>
    </submittedName>
</protein>
<reference evidence="2" key="1">
    <citation type="submission" date="2020-10" db="EMBL/GenBank/DDBJ databases">
        <authorList>
            <person name="Gilroy R."/>
        </authorList>
    </citation>
    <scope>NUCLEOTIDE SEQUENCE</scope>
    <source>
        <strain evidence="2">ChiBcec6-7307</strain>
    </source>
</reference>
<gene>
    <name evidence="2" type="ORF">IAC80_03205</name>
</gene>
<dbReference type="AlphaFoldDB" id="A0A9D1NZR6"/>